<proteinExistence type="predicted"/>
<organism evidence="2 3">
    <name type="scientific">Austropuccinia psidii MF-1</name>
    <dbReference type="NCBI Taxonomy" id="1389203"/>
    <lineage>
        <taxon>Eukaryota</taxon>
        <taxon>Fungi</taxon>
        <taxon>Dikarya</taxon>
        <taxon>Basidiomycota</taxon>
        <taxon>Pucciniomycotina</taxon>
        <taxon>Pucciniomycetes</taxon>
        <taxon>Pucciniales</taxon>
        <taxon>Sphaerophragmiaceae</taxon>
        <taxon>Austropuccinia</taxon>
    </lineage>
</organism>
<evidence type="ECO:0000256" key="1">
    <source>
        <dbReference type="SAM" id="MobiDB-lite"/>
    </source>
</evidence>
<evidence type="ECO:0000313" key="2">
    <source>
        <dbReference type="EMBL" id="MBW0485790.1"/>
    </source>
</evidence>
<feature type="region of interest" description="Disordered" evidence="1">
    <location>
        <begin position="232"/>
        <end position="251"/>
    </location>
</feature>
<sequence>MFTGKITVINLVVTSKGKFPKEVENRYVKGTVKGILESQGTSKRTEKDCSEPEYQELDAWDTIVDGKKLREILLTLPFTFQFNRNLKPEDWKDMDQVLKLNQLLKDLFQWSMDKKSFKLASQWEELGEIFQKICLKDIPFKDLMVIARGWNSKRHFKLLEERETSIREIQVTIQAIEEQLNQKEPTLIPSCSQGVDQPNPPVASHHLGTTRSVAKSHYYLQFQVVSRRRKGYKGKNNTSFSQRQREPDPMNHNLVGIGERSTQDPEIVVSTLRISSPINRNIYPTQNEYNVVTPESNSKIDQLWLQISQF</sequence>
<dbReference type="AlphaFoldDB" id="A0A9Q3CMS1"/>
<accession>A0A9Q3CMS1</accession>
<gene>
    <name evidence="2" type="ORF">O181_025505</name>
</gene>
<dbReference type="EMBL" id="AVOT02008331">
    <property type="protein sequence ID" value="MBW0485790.1"/>
    <property type="molecule type" value="Genomic_DNA"/>
</dbReference>
<comment type="caution">
    <text evidence="2">The sequence shown here is derived from an EMBL/GenBank/DDBJ whole genome shotgun (WGS) entry which is preliminary data.</text>
</comment>
<dbReference type="Proteomes" id="UP000765509">
    <property type="component" value="Unassembled WGS sequence"/>
</dbReference>
<keyword evidence="3" id="KW-1185">Reference proteome</keyword>
<name>A0A9Q3CMS1_9BASI</name>
<evidence type="ECO:0000313" key="3">
    <source>
        <dbReference type="Proteomes" id="UP000765509"/>
    </source>
</evidence>
<reference evidence="2" key="1">
    <citation type="submission" date="2021-03" db="EMBL/GenBank/DDBJ databases">
        <title>Draft genome sequence of rust myrtle Austropuccinia psidii MF-1, a brazilian biotype.</title>
        <authorList>
            <person name="Quecine M.C."/>
            <person name="Pachon D.M.R."/>
            <person name="Bonatelli M.L."/>
            <person name="Correr F.H."/>
            <person name="Franceschini L.M."/>
            <person name="Leite T.F."/>
            <person name="Margarido G.R.A."/>
            <person name="Almeida C.A."/>
            <person name="Ferrarezi J.A."/>
            <person name="Labate C.A."/>
        </authorList>
    </citation>
    <scope>NUCLEOTIDE SEQUENCE</scope>
    <source>
        <strain evidence="2">MF-1</strain>
    </source>
</reference>
<protein>
    <submittedName>
        <fullName evidence="2">Uncharacterized protein</fullName>
    </submittedName>
</protein>